<feature type="compositionally biased region" description="Low complexity" evidence="10">
    <location>
        <begin position="188"/>
        <end position="200"/>
    </location>
</feature>
<keyword evidence="3 8" id="KW-0067">ATP-binding</keyword>
<organism evidence="13 14">
    <name type="scientific">Priapulus caudatus</name>
    <name type="common">Priapulid worm</name>
    <dbReference type="NCBI Taxonomy" id="37621"/>
    <lineage>
        <taxon>Eukaryota</taxon>
        <taxon>Metazoa</taxon>
        <taxon>Ecdysozoa</taxon>
        <taxon>Scalidophora</taxon>
        <taxon>Priapulida</taxon>
        <taxon>Priapulimorpha</taxon>
        <taxon>Priapulimorphida</taxon>
        <taxon>Priapulidae</taxon>
        <taxon>Priapulus</taxon>
    </lineage>
</organism>
<dbReference type="RefSeq" id="XP_014663253.1">
    <property type="nucleotide sequence ID" value="XM_014807767.1"/>
</dbReference>
<dbReference type="PANTHER" id="PTHR23074:SF86">
    <property type="entry name" value="SPASTIN"/>
    <property type="match status" value="1"/>
</dbReference>
<keyword evidence="1" id="KW-0493">Microtubule</keyword>
<reference evidence="14" key="1">
    <citation type="submission" date="2025-08" db="UniProtKB">
        <authorList>
            <consortium name="RefSeq"/>
        </authorList>
    </citation>
    <scope>IDENTIFICATION</scope>
</reference>
<dbReference type="Pfam" id="PF00004">
    <property type="entry name" value="AAA"/>
    <property type="match status" value="1"/>
</dbReference>
<evidence type="ECO:0000259" key="12">
    <source>
        <dbReference type="SMART" id="SM00745"/>
    </source>
</evidence>
<dbReference type="PROSITE" id="PS00674">
    <property type="entry name" value="AAA"/>
    <property type="match status" value="1"/>
</dbReference>
<evidence type="ECO:0000256" key="3">
    <source>
        <dbReference type="ARBA" id="ARBA00022840"/>
    </source>
</evidence>
<dbReference type="InterPro" id="IPR003960">
    <property type="entry name" value="ATPase_AAA_CS"/>
</dbReference>
<keyword evidence="5" id="KW-0413">Isomerase</keyword>
<dbReference type="Pfam" id="PF17862">
    <property type="entry name" value="AAA_lid_3"/>
    <property type="match status" value="1"/>
</dbReference>
<dbReference type="SMART" id="SM00745">
    <property type="entry name" value="MIT"/>
    <property type="match status" value="1"/>
</dbReference>
<evidence type="ECO:0000256" key="1">
    <source>
        <dbReference type="ARBA" id="ARBA00022701"/>
    </source>
</evidence>
<dbReference type="InterPro" id="IPR027417">
    <property type="entry name" value="P-loop_NTPase"/>
</dbReference>
<feature type="compositionally biased region" description="Polar residues" evidence="10">
    <location>
        <begin position="243"/>
        <end position="257"/>
    </location>
</feature>
<dbReference type="SMART" id="SM00382">
    <property type="entry name" value="AAA"/>
    <property type="match status" value="1"/>
</dbReference>
<dbReference type="EC" id="5.6.1.1" evidence="7"/>
<evidence type="ECO:0000256" key="10">
    <source>
        <dbReference type="SAM" id="MobiDB-lite"/>
    </source>
</evidence>
<dbReference type="InterPro" id="IPR036181">
    <property type="entry name" value="MIT_dom_sf"/>
</dbReference>
<evidence type="ECO:0000256" key="8">
    <source>
        <dbReference type="RuleBase" id="RU003651"/>
    </source>
</evidence>
<keyword evidence="13" id="KW-1185">Reference proteome</keyword>
<comment type="similarity">
    <text evidence="8">Belongs to the AAA ATPase family.</text>
</comment>
<dbReference type="InterPro" id="IPR007330">
    <property type="entry name" value="MIT_dom"/>
</dbReference>
<evidence type="ECO:0000313" key="14">
    <source>
        <dbReference type="RefSeq" id="XP_014663253.1"/>
    </source>
</evidence>
<evidence type="ECO:0000256" key="4">
    <source>
        <dbReference type="ARBA" id="ARBA00023136"/>
    </source>
</evidence>
<dbReference type="InterPro" id="IPR003959">
    <property type="entry name" value="ATPase_AAA_core"/>
</dbReference>
<keyword evidence="9" id="KW-0175">Coiled coil</keyword>
<feature type="coiled-coil region" evidence="9">
    <location>
        <begin position="80"/>
        <end position="107"/>
    </location>
</feature>
<dbReference type="Gene3D" id="1.10.8.60">
    <property type="match status" value="1"/>
</dbReference>
<protein>
    <recommendedName>
        <fullName evidence="7">microtubule-severing ATPase</fullName>
        <ecNumber evidence="7">5.6.1.1</ecNumber>
    </recommendedName>
</protein>
<dbReference type="Gene3D" id="3.40.50.300">
    <property type="entry name" value="P-loop containing nucleotide triphosphate hydrolases"/>
    <property type="match status" value="1"/>
</dbReference>
<feature type="domain" description="AAA+ ATPase" evidence="11">
    <location>
        <begin position="338"/>
        <end position="474"/>
    </location>
</feature>
<proteinExistence type="inferred from homology"/>
<feature type="domain" description="MIT" evidence="12">
    <location>
        <begin position="26"/>
        <end position="103"/>
    </location>
</feature>
<comment type="catalytic activity">
    <reaction evidence="6">
        <text>n ATP + n H2O + a microtubule = n ADP + n phosphate + (n+1) alpha/beta tubulin heterodimers.</text>
        <dbReference type="EC" id="5.6.1.1"/>
    </reaction>
</comment>
<feature type="region of interest" description="Disordered" evidence="10">
    <location>
        <begin position="1"/>
        <end position="29"/>
    </location>
</feature>
<dbReference type="InterPro" id="IPR041569">
    <property type="entry name" value="AAA_lid_3"/>
</dbReference>
<gene>
    <name evidence="14" type="primary">LOC106805961</name>
</gene>
<dbReference type="SUPFAM" id="SSF52540">
    <property type="entry name" value="P-loop containing nucleoside triphosphate hydrolases"/>
    <property type="match status" value="1"/>
</dbReference>
<dbReference type="InterPro" id="IPR050304">
    <property type="entry name" value="MT-severing_AAA_ATPase"/>
</dbReference>
<evidence type="ECO:0000313" key="13">
    <source>
        <dbReference type="Proteomes" id="UP000695022"/>
    </source>
</evidence>
<keyword evidence="4" id="KW-0472">Membrane</keyword>
<dbReference type="Proteomes" id="UP000695022">
    <property type="component" value="Unplaced"/>
</dbReference>
<evidence type="ECO:0000256" key="2">
    <source>
        <dbReference type="ARBA" id="ARBA00022741"/>
    </source>
</evidence>
<name>A0ABM1DTI2_PRICU</name>
<dbReference type="CDD" id="cd19524">
    <property type="entry name" value="RecA-like_spastin"/>
    <property type="match status" value="1"/>
</dbReference>
<evidence type="ECO:0000256" key="9">
    <source>
        <dbReference type="SAM" id="Coils"/>
    </source>
</evidence>
<evidence type="ECO:0000259" key="11">
    <source>
        <dbReference type="SMART" id="SM00382"/>
    </source>
</evidence>
<feature type="compositionally biased region" description="Polar residues" evidence="10">
    <location>
        <begin position="211"/>
        <end position="233"/>
    </location>
</feature>
<feature type="compositionally biased region" description="Basic and acidic residues" evidence="10">
    <location>
        <begin position="161"/>
        <end position="172"/>
    </location>
</feature>
<evidence type="ECO:0000256" key="7">
    <source>
        <dbReference type="ARBA" id="ARBA00038871"/>
    </source>
</evidence>
<sequence>MSKRPMSVSDVTVATATPTESDLERQKQHHRKAFEYVSRALKIDEEDTGRKDIAMELYKRGIAELHCGIAINVSGTGSHRERAQRLKEKMRANLQMALDRLDYLEQLELVKRLEEGTLDDSLYAVYTQCSGAHNAKTKSKNTCRPHVMQSSPKTPVSVIRSKSETRSGDRKAAAPAAVHSKWAGKGVTSTAAASAATATTKSEGRGGVHHTLTNKSQSLPRTKPTVASRSPLTQRRMCPPSPSSGVRRNYSQPTVATTGKVKGSPARATRAGRIEKKPRALKNVDSKLANVILDEVVDSGPTIYFTDVAGQEMAKQALQEIVILPSIRPELFTGLRAPARGLLLFGPPGNGKTMLAKAVACESSATFFCISAASLTSKYVGEGEKLVRALFACARELQPSIIFMDEVDSLLTERKESEHEASRRLKTEFLLEFDGINANAEERILVMAATNRPQELDDAALRRFPKRVYVSLPDYATRAYLLSNLLAKQNSPLSQSDVKTLATLTEGYSGSDLTALAKDAALGPIRDLNPEEVKSVDPSNVRNICLKDFREALRRIRSSVPPSSLLAFEKWNSDYGDTTAF</sequence>
<feature type="region of interest" description="Disordered" evidence="10">
    <location>
        <begin position="135"/>
        <end position="275"/>
    </location>
</feature>
<feature type="compositionally biased region" description="Polar residues" evidence="10">
    <location>
        <begin position="9"/>
        <end position="20"/>
    </location>
</feature>
<evidence type="ECO:0000256" key="6">
    <source>
        <dbReference type="ARBA" id="ARBA00036378"/>
    </source>
</evidence>
<dbReference type="SUPFAM" id="SSF116846">
    <property type="entry name" value="MIT domain"/>
    <property type="match status" value="1"/>
</dbReference>
<keyword evidence="2 8" id="KW-0547">Nucleotide-binding</keyword>
<dbReference type="InterPro" id="IPR003593">
    <property type="entry name" value="AAA+_ATPase"/>
</dbReference>
<evidence type="ECO:0000256" key="5">
    <source>
        <dbReference type="ARBA" id="ARBA00023235"/>
    </source>
</evidence>
<dbReference type="PANTHER" id="PTHR23074">
    <property type="entry name" value="AAA DOMAIN-CONTAINING"/>
    <property type="match status" value="1"/>
</dbReference>
<accession>A0ABM1DTI2</accession>
<dbReference type="GeneID" id="106805961"/>
<dbReference type="Gene3D" id="1.20.58.80">
    <property type="entry name" value="Phosphotransferase system, lactose/cellobiose-type IIA subunit"/>
    <property type="match status" value="1"/>
</dbReference>